<evidence type="ECO:0000256" key="3">
    <source>
        <dbReference type="ARBA" id="ARBA00022840"/>
    </source>
</evidence>
<gene>
    <name evidence="4 5" type="primary">purK</name>
    <name evidence="7" type="ORF">EWM59_02545</name>
</gene>
<keyword evidence="2 4" id="KW-0658">Purine biosynthesis</keyword>
<dbReference type="GO" id="GO:0005524">
    <property type="term" value="F:ATP binding"/>
    <property type="evidence" value="ECO:0007669"/>
    <property type="project" value="UniProtKB-UniRule"/>
</dbReference>
<evidence type="ECO:0000313" key="8">
    <source>
        <dbReference type="Proteomes" id="UP000293162"/>
    </source>
</evidence>
<evidence type="ECO:0000256" key="1">
    <source>
        <dbReference type="ARBA" id="ARBA00022741"/>
    </source>
</evidence>
<feature type="binding site" evidence="4">
    <location>
        <position position="157"/>
    </location>
    <ligand>
        <name>ATP</name>
        <dbReference type="ChEBI" id="CHEBI:30616"/>
    </ligand>
</feature>
<comment type="pathway">
    <text evidence="4 5">Purine metabolism; IMP biosynthesis via de novo pathway; 5-amino-1-(5-phospho-D-ribosyl)imidazole-4-carboxylate from 5-amino-1-(5-phospho-D-ribosyl)imidazole (N5-CAIR route): step 1/2.</text>
</comment>
<keyword evidence="3 4" id="KW-0067">ATP-binding</keyword>
<evidence type="ECO:0000259" key="6">
    <source>
        <dbReference type="PROSITE" id="PS50975"/>
    </source>
</evidence>
<dbReference type="InterPro" id="IPR016185">
    <property type="entry name" value="PreATP-grasp_dom_sf"/>
</dbReference>
<dbReference type="Gene3D" id="3.30.470.20">
    <property type="entry name" value="ATP-grasp fold, B domain"/>
    <property type="match status" value="1"/>
</dbReference>
<evidence type="ECO:0000256" key="2">
    <source>
        <dbReference type="ARBA" id="ARBA00022755"/>
    </source>
</evidence>
<keyword evidence="4 5" id="KW-0436">Ligase</keyword>
<dbReference type="PANTHER" id="PTHR11609:SF5">
    <property type="entry name" value="PHOSPHORIBOSYLAMINOIMIDAZOLE CARBOXYLASE"/>
    <property type="match status" value="1"/>
</dbReference>
<feature type="domain" description="ATP-grasp" evidence="6">
    <location>
        <begin position="123"/>
        <end position="305"/>
    </location>
</feature>
<dbReference type="EC" id="6.3.4.18" evidence="4 5"/>
<dbReference type="PANTHER" id="PTHR11609">
    <property type="entry name" value="PURINE BIOSYNTHESIS PROTEIN 6/7, PUR6/7"/>
    <property type="match status" value="1"/>
</dbReference>
<dbReference type="InterPro" id="IPR054350">
    <property type="entry name" value="PurT/PurK_preATP-grasp"/>
</dbReference>
<dbReference type="UniPathway" id="UPA00074">
    <property type="reaction ID" value="UER00942"/>
</dbReference>
<dbReference type="InterPro" id="IPR005875">
    <property type="entry name" value="PurK"/>
</dbReference>
<accession>A0A4Q5M4C6</accession>
<dbReference type="GO" id="GO:0046872">
    <property type="term" value="F:metal ion binding"/>
    <property type="evidence" value="ECO:0007669"/>
    <property type="project" value="InterPro"/>
</dbReference>
<dbReference type="GO" id="GO:0005829">
    <property type="term" value="C:cytosol"/>
    <property type="evidence" value="ECO:0007669"/>
    <property type="project" value="TreeGrafter"/>
</dbReference>
<feature type="binding site" evidence="4">
    <location>
        <position position="119"/>
    </location>
    <ligand>
        <name>ATP</name>
        <dbReference type="ChEBI" id="CHEBI:30616"/>
    </ligand>
</feature>
<dbReference type="OrthoDB" id="9804625at2"/>
<dbReference type="PROSITE" id="PS50975">
    <property type="entry name" value="ATP_GRASP"/>
    <property type="match status" value="1"/>
</dbReference>
<dbReference type="EMBL" id="SEWF01000003">
    <property type="protein sequence ID" value="RYU97191.1"/>
    <property type="molecule type" value="Genomic_DNA"/>
</dbReference>
<dbReference type="GO" id="GO:0004638">
    <property type="term" value="F:phosphoribosylaminoimidazole carboxylase activity"/>
    <property type="evidence" value="ECO:0007669"/>
    <property type="project" value="InterPro"/>
</dbReference>
<feature type="binding site" evidence="4">
    <location>
        <begin position="275"/>
        <end position="276"/>
    </location>
    <ligand>
        <name>ATP</name>
        <dbReference type="ChEBI" id="CHEBI:30616"/>
    </ligand>
</feature>
<comment type="function">
    <text evidence="4">Catalyzes the ATP-dependent conversion of 5-aminoimidazole ribonucleotide (AIR) and HCO(3)(-) to N5-carboxyaminoimidazole ribonucleotide (N5-CAIR).</text>
</comment>
<dbReference type="HAMAP" id="MF_01928">
    <property type="entry name" value="PurK"/>
    <property type="match status" value="1"/>
</dbReference>
<dbReference type="GO" id="GO:0034028">
    <property type="term" value="F:5-(carboxyamino)imidazole ribonucleotide synthase activity"/>
    <property type="evidence" value="ECO:0007669"/>
    <property type="project" value="UniProtKB-UniRule"/>
</dbReference>
<dbReference type="GO" id="GO:0006189">
    <property type="term" value="P:'de novo' IMP biosynthetic process"/>
    <property type="evidence" value="ECO:0007669"/>
    <property type="project" value="UniProtKB-UniRule"/>
</dbReference>
<evidence type="ECO:0000313" key="7">
    <source>
        <dbReference type="EMBL" id="RYU97191.1"/>
    </source>
</evidence>
<dbReference type="Proteomes" id="UP000293162">
    <property type="component" value="Unassembled WGS sequence"/>
</dbReference>
<dbReference type="RefSeq" id="WP_130019386.1">
    <property type="nucleotide sequence ID" value="NZ_SEWF01000003.1"/>
</dbReference>
<comment type="catalytic activity">
    <reaction evidence="4 5">
        <text>5-amino-1-(5-phospho-beta-D-ribosyl)imidazole + hydrogencarbonate + ATP = 5-carboxyamino-1-(5-phospho-D-ribosyl)imidazole + ADP + phosphate + 2 H(+)</text>
        <dbReference type="Rhea" id="RHEA:19317"/>
        <dbReference type="ChEBI" id="CHEBI:15378"/>
        <dbReference type="ChEBI" id="CHEBI:17544"/>
        <dbReference type="ChEBI" id="CHEBI:30616"/>
        <dbReference type="ChEBI" id="CHEBI:43474"/>
        <dbReference type="ChEBI" id="CHEBI:58730"/>
        <dbReference type="ChEBI" id="CHEBI:137981"/>
        <dbReference type="ChEBI" id="CHEBI:456216"/>
        <dbReference type="EC" id="6.3.4.18"/>
    </reaction>
</comment>
<dbReference type="InterPro" id="IPR013815">
    <property type="entry name" value="ATP_grasp_subdomain_1"/>
</dbReference>
<comment type="caution">
    <text evidence="7">The sequence shown here is derived from an EMBL/GenBank/DDBJ whole genome shotgun (WGS) entry which is preliminary data.</text>
</comment>
<protein>
    <recommendedName>
        <fullName evidence="4 5">N5-carboxyaminoimidazole ribonucleotide synthase</fullName>
        <shortName evidence="4 5">N5-CAIR synthase</shortName>
        <ecNumber evidence="4 5">6.3.4.18</ecNumber>
    </recommendedName>
    <alternativeName>
        <fullName evidence="4 5">5-(carboxyamino)imidazole ribonucleotide synthetase</fullName>
    </alternativeName>
</protein>
<name>A0A4Q5M4C6_9BACT</name>
<evidence type="ECO:0000256" key="5">
    <source>
        <dbReference type="RuleBase" id="RU361200"/>
    </source>
</evidence>
<comment type="caution">
    <text evidence="4">Lacks conserved residue(s) required for the propagation of feature annotation.</text>
</comment>
<keyword evidence="8" id="KW-1185">Reference proteome</keyword>
<dbReference type="InterPro" id="IPR011054">
    <property type="entry name" value="Rudment_hybrid_motif"/>
</dbReference>
<sequence length="393" mass="44031">MVSYRIFAKKILIVRFDNRKKLGILGGGQLGRMLIQAAIDFDLTIKTLDPDSDAPCKYISHEFVVGSLNDYDTVMAFAQDCDIVTIEIENVSIEALEALEKQGKAVFPQPSVLRIIKDKRVQKQFYQQQNLPTAEFILTDNQEHTRSFENFLPAVHKLGQGGYDGKGVQILRSADDFRKAFDQPGVLEKMIDFEKELAVIVARNQEGETKTFPVVEMVFHPEANLVEYLFSPANISKETEQKADAIAIQIANALGITGLLAVEMFLTKDGQILINEVAPRPHNSGHQSIRANDVSQFEQHLRAILNLPLGSTKAHSKAAMVNLLGEEGYAGEAVYQGMDEVLAVEGVHPFLYGKRFTKPFRKMGHITIIDQNFEKLKEKVIFVKEKLKVIAKN</sequence>
<dbReference type="Gene3D" id="3.30.1490.20">
    <property type="entry name" value="ATP-grasp fold, A domain"/>
    <property type="match status" value="1"/>
</dbReference>
<dbReference type="Pfam" id="PF17769">
    <property type="entry name" value="PurK_C"/>
    <property type="match status" value="1"/>
</dbReference>
<dbReference type="NCBIfam" id="TIGR01161">
    <property type="entry name" value="purK"/>
    <property type="match status" value="1"/>
</dbReference>
<dbReference type="Pfam" id="PF02222">
    <property type="entry name" value="ATP-grasp"/>
    <property type="match status" value="1"/>
</dbReference>
<evidence type="ECO:0000256" key="4">
    <source>
        <dbReference type="HAMAP-Rule" id="MF_01928"/>
    </source>
</evidence>
<dbReference type="NCBIfam" id="NF004679">
    <property type="entry name" value="PRK06019.1-5"/>
    <property type="match status" value="1"/>
</dbReference>
<dbReference type="SUPFAM" id="SSF56059">
    <property type="entry name" value="Glutathione synthetase ATP-binding domain-like"/>
    <property type="match status" value="1"/>
</dbReference>
<dbReference type="AlphaFoldDB" id="A0A4Q5M4C6"/>
<organism evidence="7 8">
    <name type="scientific">Emticicia agri</name>
    <dbReference type="NCBI Taxonomy" id="2492393"/>
    <lineage>
        <taxon>Bacteria</taxon>
        <taxon>Pseudomonadati</taxon>
        <taxon>Bacteroidota</taxon>
        <taxon>Cytophagia</taxon>
        <taxon>Cytophagales</taxon>
        <taxon>Leadbetterellaceae</taxon>
        <taxon>Emticicia</taxon>
    </lineage>
</organism>
<reference evidence="7 8" key="1">
    <citation type="submission" date="2019-02" db="EMBL/GenBank/DDBJ databases">
        <title>Bacterial novel species Emticicia sp. 17J42-9 isolated from soil.</title>
        <authorList>
            <person name="Jung H.-Y."/>
        </authorList>
    </citation>
    <scope>NUCLEOTIDE SEQUENCE [LARGE SCALE GENOMIC DNA]</scope>
    <source>
        <strain evidence="7 8">17J42-9</strain>
    </source>
</reference>
<keyword evidence="1 4" id="KW-0547">Nucleotide-binding</keyword>
<feature type="binding site" evidence="4">
    <location>
        <position position="196"/>
    </location>
    <ligand>
        <name>ATP</name>
        <dbReference type="ChEBI" id="CHEBI:30616"/>
    </ligand>
</feature>
<dbReference type="InterPro" id="IPR040686">
    <property type="entry name" value="PurK_C"/>
</dbReference>
<comment type="subunit">
    <text evidence="4 5">Homodimer.</text>
</comment>
<dbReference type="SUPFAM" id="SSF52440">
    <property type="entry name" value="PreATP-grasp domain"/>
    <property type="match status" value="1"/>
</dbReference>
<proteinExistence type="inferred from homology"/>
<comment type="function">
    <text evidence="5">Catalyzes the ATP-dependent conversion of 5-aminoimidazole ribonucleotide (AIR) and HCO(3)- to N5-carboxyaminoimidazole ribonucleotide (N5-CAIR).</text>
</comment>
<dbReference type="Pfam" id="PF22660">
    <property type="entry name" value="RS_preATP-grasp-like"/>
    <property type="match status" value="1"/>
</dbReference>
<dbReference type="SUPFAM" id="SSF51246">
    <property type="entry name" value="Rudiment single hybrid motif"/>
    <property type="match status" value="1"/>
</dbReference>
<dbReference type="InterPro" id="IPR011761">
    <property type="entry name" value="ATP-grasp"/>
</dbReference>
<dbReference type="InterPro" id="IPR003135">
    <property type="entry name" value="ATP-grasp_carboxylate-amine"/>
</dbReference>
<feature type="binding site" evidence="4">
    <location>
        <begin position="188"/>
        <end position="191"/>
    </location>
    <ligand>
        <name>ATP</name>
        <dbReference type="ChEBI" id="CHEBI:30616"/>
    </ligand>
</feature>
<dbReference type="Gene3D" id="3.40.50.20">
    <property type="match status" value="1"/>
</dbReference>
<comment type="similarity">
    <text evidence="4 5">Belongs to the PurK/PurT family.</text>
</comment>